<sequence length="205" mass="23521">MAGKKTKEVIFDVETQKWFDEIDSENHADLGVSIVSVYSRQLDGDFTESQGQMQSFWEDEITQMWPLFQEADRVIGFNSIGFDVPVLIPYAAFPLTKLPHFDIMAKVKEVLGHRLSLDAIAKETLKRQKTETGAMGVELWKRGDKESLARLQRYCEADVAITRDIYDIGLKEKQLKYKDKWNSLRTFEVDFSYPAPDPVSQAGLF</sequence>
<dbReference type="InterPro" id="IPR038720">
    <property type="entry name" value="YprB_RNase_H-like_dom"/>
</dbReference>
<evidence type="ECO:0000313" key="3">
    <source>
        <dbReference type="Proteomes" id="UP000178429"/>
    </source>
</evidence>
<reference evidence="2 3" key="1">
    <citation type="journal article" date="2016" name="Nat. Commun.">
        <title>Thousands of microbial genomes shed light on interconnected biogeochemical processes in an aquifer system.</title>
        <authorList>
            <person name="Anantharaman K."/>
            <person name="Brown C.T."/>
            <person name="Hug L.A."/>
            <person name="Sharon I."/>
            <person name="Castelle C.J."/>
            <person name="Probst A.J."/>
            <person name="Thomas B.C."/>
            <person name="Singh A."/>
            <person name="Wilkins M.J."/>
            <person name="Karaoz U."/>
            <person name="Brodie E.L."/>
            <person name="Williams K.H."/>
            <person name="Hubbard S.S."/>
            <person name="Banfield J.F."/>
        </authorList>
    </citation>
    <scope>NUCLEOTIDE SEQUENCE [LARGE SCALE GENOMIC DNA]</scope>
</reference>
<dbReference type="SUPFAM" id="SSF53098">
    <property type="entry name" value="Ribonuclease H-like"/>
    <property type="match status" value="1"/>
</dbReference>
<dbReference type="Gene3D" id="3.30.420.10">
    <property type="entry name" value="Ribonuclease H-like superfamily/Ribonuclease H"/>
    <property type="match status" value="1"/>
</dbReference>
<proteinExistence type="predicted"/>
<dbReference type="InterPro" id="IPR012337">
    <property type="entry name" value="RNaseH-like_sf"/>
</dbReference>
<dbReference type="EMBL" id="MGHL01000006">
    <property type="protein sequence ID" value="OGM70299.1"/>
    <property type="molecule type" value="Genomic_DNA"/>
</dbReference>
<gene>
    <name evidence="2" type="ORF">A2975_04490</name>
</gene>
<dbReference type="Proteomes" id="UP000178429">
    <property type="component" value="Unassembled WGS sequence"/>
</dbReference>
<dbReference type="AlphaFoldDB" id="A0A1F8C373"/>
<evidence type="ECO:0000259" key="1">
    <source>
        <dbReference type="Pfam" id="PF13482"/>
    </source>
</evidence>
<accession>A0A1F8C373</accession>
<name>A0A1F8C373_9BACT</name>
<dbReference type="Pfam" id="PF13482">
    <property type="entry name" value="RNase_H_2"/>
    <property type="match status" value="1"/>
</dbReference>
<comment type="caution">
    <text evidence="2">The sequence shown here is derived from an EMBL/GenBank/DDBJ whole genome shotgun (WGS) entry which is preliminary data.</text>
</comment>
<protein>
    <recommendedName>
        <fullName evidence="1">YprB ribonuclease H-like domain-containing protein</fullName>
    </recommendedName>
</protein>
<organism evidence="2 3">
    <name type="scientific">Candidatus Woesebacteria bacterium RIFCSPLOWO2_01_FULL_44_14</name>
    <dbReference type="NCBI Taxonomy" id="1802525"/>
    <lineage>
        <taxon>Bacteria</taxon>
        <taxon>Candidatus Woeseibacteriota</taxon>
    </lineage>
</organism>
<dbReference type="InterPro" id="IPR036397">
    <property type="entry name" value="RNaseH_sf"/>
</dbReference>
<dbReference type="GO" id="GO:0003676">
    <property type="term" value="F:nucleic acid binding"/>
    <property type="evidence" value="ECO:0007669"/>
    <property type="project" value="InterPro"/>
</dbReference>
<feature type="domain" description="YprB ribonuclease H-like" evidence="1">
    <location>
        <begin position="10"/>
        <end position="167"/>
    </location>
</feature>
<dbReference type="STRING" id="1802525.A2975_04490"/>
<evidence type="ECO:0000313" key="2">
    <source>
        <dbReference type="EMBL" id="OGM70299.1"/>
    </source>
</evidence>